<organism evidence="2 4">
    <name type="scientific">Didymodactylos carnosus</name>
    <dbReference type="NCBI Taxonomy" id="1234261"/>
    <lineage>
        <taxon>Eukaryota</taxon>
        <taxon>Metazoa</taxon>
        <taxon>Spiralia</taxon>
        <taxon>Gnathifera</taxon>
        <taxon>Rotifera</taxon>
        <taxon>Eurotatoria</taxon>
        <taxon>Bdelloidea</taxon>
        <taxon>Philodinida</taxon>
        <taxon>Philodinidae</taxon>
        <taxon>Didymodactylos</taxon>
    </lineage>
</organism>
<dbReference type="AlphaFoldDB" id="A0A814YRN7"/>
<dbReference type="Proteomes" id="UP000663829">
    <property type="component" value="Unassembled WGS sequence"/>
</dbReference>
<evidence type="ECO:0000313" key="2">
    <source>
        <dbReference type="EMBL" id="CAF1234691.1"/>
    </source>
</evidence>
<evidence type="ECO:0000313" key="4">
    <source>
        <dbReference type="Proteomes" id="UP000663829"/>
    </source>
</evidence>
<accession>A0A814YRN7</accession>
<comment type="caution">
    <text evidence="2">The sequence shown here is derived from an EMBL/GenBank/DDBJ whole genome shotgun (WGS) entry which is preliminary data.</text>
</comment>
<name>A0A814YRN7_9BILA</name>
<sequence>MEICRSSVCLLTILFFLNVTNYVTSATLVSSDKTTKADIASPVIYQVRDGFYSLSNSSINRATSEHFQIIWGNKDTTGSVNLEFIQGNLANLESIRLFYIEKIGLGDIGRTQDPAITGTYKTNIYIALTGLDPSFDDWAYMGVDKDSFGFIMMMPGAMRVDPPSWVVPHELAHAFIFHNGGVVPYAWNEALSNFLRNEYLYSDYYSYGGTIYGPTSDFFAPYILNSEVHFPSAKNWYDSWPIFLYIYENPDYIIGLGKQALLKIMTYRKEETTYFKAITAVTHVSIKEILGGMARRMVTMDFKAQKYYLQHLDELLKIIGNREKIYTTLKNENDGWMVVPANKAPQQAGYNIIPLTIPLNTASITVNFQGTSTDKNADWRVSIVTVTKSNNTINLHGDEKGVYLVVVATPDFIPFIDIDKDGITYPYKVQVTTR</sequence>
<dbReference type="Pfam" id="PF19527">
    <property type="entry name" value="DUF6055"/>
    <property type="match status" value="1"/>
</dbReference>
<evidence type="ECO:0000313" key="3">
    <source>
        <dbReference type="EMBL" id="CAF3997203.1"/>
    </source>
</evidence>
<gene>
    <name evidence="2" type="ORF">GPM918_LOCUS25353</name>
    <name evidence="3" type="ORF">SRO942_LOCUS25359</name>
</gene>
<dbReference type="Proteomes" id="UP000681722">
    <property type="component" value="Unassembled WGS sequence"/>
</dbReference>
<keyword evidence="4" id="KW-1185">Reference proteome</keyword>
<reference evidence="2" key="1">
    <citation type="submission" date="2021-02" db="EMBL/GenBank/DDBJ databases">
        <authorList>
            <person name="Nowell W R."/>
        </authorList>
    </citation>
    <scope>NUCLEOTIDE SEQUENCE</scope>
</reference>
<dbReference type="EMBL" id="CAJOBC010009815">
    <property type="protein sequence ID" value="CAF3997203.1"/>
    <property type="molecule type" value="Genomic_DNA"/>
</dbReference>
<protein>
    <submittedName>
        <fullName evidence="2">Uncharacterized protein</fullName>
    </submittedName>
</protein>
<dbReference type="InterPro" id="IPR045690">
    <property type="entry name" value="DUF6055"/>
</dbReference>
<proteinExistence type="predicted"/>
<dbReference type="EMBL" id="CAJNOQ010009811">
    <property type="protein sequence ID" value="CAF1234691.1"/>
    <property type="molecule type" value="Genomic_DNA"/>
</dbReference>
<dbReference type="OrthoDB" id="5319191at2759"/>
<feature type="chain" id="PRO_5036226585" evidence="1">
    <location>
        <begin position="26"/>
        <end position="434"/>
    </location>
</feature>
<feature type="signal peptide" evidence="1">
    <location>
        <begin position="1"/>
        <end position="25"/>
    </location>
</feature>
<keyword evidence="1" id="KW-0732">Signal</keyword>
<evidence type="ECO:0000256" key="1">
    <source>
        <dbReference type="SAM" id="SignalP"/>
    </source>
</evidence>